<reference evidence="3" key="1">
    <citation type="submission" date="2017-02" db="UniProtKB">
        <authorList>
            <consortium name="WormBaseParasite"/>
        </authorList>
    </citation>
    <scope>IDENTIFICATION</scope>
</reference>
<sequence length="36" mass="4030">MHLVLDDVMTAAEAIFHQLSASQDKLPAQICEYLNL</sequence>
<evidence type="ECO:0000313" key="2">
    <source>
        <dbReference type="Proteomes" id="UP000271162"/>
    </source>
</evidence>
<protein>
    <submittedName>
        <fullName evidence="3">LD27216p (inferred by orthology to a D. melanogaster protein)</fullName>
    </submittedName>
</protein>
<keyword evidence="2" id="KW-1185">Reference proteome</keyword>
<evidence type="ECO:0000313" key="3">
    <source>
        <dbReference type="WBParaSite" id="NBR_0001481301-mRNA-1"/>
    </source>
</evidence>
<evidence type="ECO:0000313" key="1">
    <source>
        <dbReference type="EMBL" id="VDL78408.1"/>
    </source>
</evidence>
<dbReference type="EMBL" id="UYSL01021505">
    <property type="protein sequence ID" value="VDL78408.1"/>
    <property type="molecule type" value="Genomic_DNA"/>
</dbReference>
<dbReference type="STRING" id="27835.A0A0N4YDT4"/>
<gene>
    <name evidence="1" type="ORF">NBR_LOCUS14814</name>
</gene>
<proteinExistence type="predicted"/>
<dbReference type="AlphaFoldDB" id="A0A0N4YDT4"/>
<organism evidence="3">
    <name type="scientific">Nippostrongylus brasiliensis</name>
    <name type="common">Rat hookworm</name>
    <dbReference type="NCBI Taxonomy" id="27835"/>
    <lineage>
        <taxon>Eukaryota</taxon>
        <taxon>Metazoa</taxon>
        <taxon>Ecdysozoa</taxon>
        <taxon>Nematoda</taxon>
        <taxon>Chromadorea</taxon>
        <taxon>Rhabditida</taxon>
        <taxon>Rhabditina</taxon>
        <taxon>Rhabditomorpha</taxon>
        <taxon>Strongyloidea</taxon>
        <taxon>Heligmosomidae</taxon>
        <taxon>Nippostrongylus</taxon>
    </lineage>
</organism>
<name>A0A0N4YDT4_NIPBR</name>
<dbReference type="Proteomes" id="UP000271162">
    <property type="component" value="Unassembled WGS sequence"/>
</dbReference>
<accession>A0A0N4YDT4</accession>
<dbReference type="OMA" id="CFAILME"/>
<reference evidence="1 2" key="2">
    <citation type="submission" date="2018-11" db="EMBL/GenBank/DDBJ databases">
        <authorList>
            <consortium name="Pathogen Informatics"/>
        </authorList>
    </citation>
    <scope>NUCLEOTIDE SEQUENCE [LARGE SCALE GENOMIC DNA]</scope>
</reference>
<dbReference type="WBParaSite" id="NBR_0001481301-mRNA-1">
    <property type="protein sequence ID" value="NBR_0001481301-mRNA-1"/>
    <property type="gene ID" value="NBR_0001481301"/>
</dbReference>